<dbReference type="OrthoDB" id="2359022at2759"/>
<sequence length="85" mass="9855">LIKLMKDAHVRLLRKLTRGRVENVKKIEEDLNRVPVFDIQVAGGIMTCWVMTMLFGAFYFVQYLGSVQISMNQDQSSLARFMDEL</sequence>
<dbReference type="AlphaFoldDB" id="A0A9N9BAR9"/>
<comment type="caution">
    <text evidence="2">The sequence shown here is derived from an EMBL/GenBank/DDBJ whole genome shotgun (WGS) entry which is preliminary data.</text>
</comment>
<evidence type="ECO:0000256" key="1">
    <source>
        <dbReference type="SAM" id="Phobius"/>
    </source>
</evidence>
<reference evidence="2" key="1">
    <citation type="submission" date="2021-06" db="EMBL/GenBank/DDBJ databases">
        <authorList>
            <person name="Kallberg Y."/>
            <person name="Tangrot J."/>
            <person name="Rosling A."/>
        </authorList>
    </citation>
    <scope>NUCLEOTIDE SEQUENCE</scope>
    <source>
        <strain evidence="2">FL130A</strain>
    </source>
</reference>
<evidence type="ECO:0000313" key="2">
    <source>
        <dbReference type="EMBL" id="CAG8557203.1"/>
    </source>
</evidence>
<gene>
    <name evidence="2" type="ORF">ALEPTO_LOCUS6170</name>
</gene>
<feature type="transmembrane region" description="Helical" evidence="1">
    <location>
        <begin position="39"/>
        <end position="61"/>
    </location>
</feature>
<dbReference type="Proteomes" id="UP000789508">
    <property type="component" value="Unassembled WGS sequence"/>
</dbReference>
<organism evidence="2 3">
    <name type="scientific">Ambispora leptoticha</name>
    <dbReference type="NCBI Taxonomy" id="144679"/>
    <lineage>
        <taxon>Eukaryota</taxon>
        <taxon>Fungi</taxon>
        <taxon>Fungi incertae sedis</taxon>
        <taxon>Mucoromycota</taxon>
        <taxon>Glomeromycotina</taxon>
        <taxon>Glomeromycetes</taxon>
        <taxon>Archaeosporales</taxon>
        <taxon>Ambisporaceae</taxon>
        <taxon>Ambispora</taxon>
    </lineage>
</organism>
<evidence type="ECO:0000313" key="3">
    <source>
        <dbReference type="Proteomes" id="UP000789508"/>
    </source>
</evidence>
<keyword evidence="1" id="KW-1133">Transmembrane helix</keyword>
<proteinExistence type="predicted"/>
<feature type="non-terminal residue" evidence="2">
    <location>
        <position position="85"/>
    </location>
</feature>
<keyword evidence="1" id="KW-0812">Transmembrane</keyword>
<keyword evidence="1" id="KW-0472">Membrane</keyword>
<dbReference type="EMBL" id="CAJVPS010002004">
    <property type="protein sequence ID" value="CAG8557203.1"/>
    <property type="molecule type" value="Genomic_DNA"/>
</dbReference>
<keyword evidence="3" id="KW-1185">Reference proteome</keyword>
<name>A0A9N9BAR9_9GLOM</name>
<protein>
    <submittedName>
        <fullName evidence="2">4188_t:CDS:1</fullName>
    </submittedName>
</protein>
<accession>A0A9N9BAR9</accession>